<dbReference type="InterPro" id="IPR036390">
    <property type="entry name" value="WH_DNA-bd_sf"/>
</dbReference>
<reference evidence="3 4" key="1">
    <citation type="journal article" date="2019" name="Int. J. Syst. Evol. Microbiol.">
        <title>The Global Catalogue of Microorganisms (GCM) 10K type strain sequencing project: providing services to taxonomists for standard genome sequencing and annotation.</title>
        <authorList>
            <consortium name="The Broad Institute Genomics Platform"/>
            <consortium name="The Broad Institute Genome Sequencing Center for Infectious Disease"/>
            <person name="Wu L."/>
            <person name="Ma J."/>
        </authorList>
    </citation>
    <scope>NUCLEOTIDE SEQUENCE [LARGE SCALE GENOMIC DNA]</scope>
    <source>
        <strain evidence="3 4">CGMCC 1.12553</strain>
    </source>
</reference>
<evidence type="ECO:0000313" key="3">
    <source>
        <dbReference type="EMBL" id="MFC4360636.1"/>
    </source>
</evidence>
<keyword evidence="4" id="KW-1185">Reference proteome</keyword>
<comment type="caution">
    <text evidence="3">The sequence shown here is derived from an EMBL/GenBank/DDBJ whole genome shotgun (WGS) entry which is preliminary data.</text>
</comment>
<organism evidence="3 4">
    <name type="scientific">Halobium salinum</name>
    <dbReference type="NCBI Taxonomy" id="1364940"/>
    <lineage>
        <taxon>Archaea</taxon>
        <taxon>Methanobacteriati</taxon>
        <taxon>Methanobacteriota</taxon>
        <taxon>Stenosarchaea group</taxon>
        <taxon>Halobacteria</taxon>
        <taxon>Halobacteriales</taxon>
        <taxon>Haloferacaceae</taxon>
        <taxon>Halobium</taxon>
    </lineage>
</organism>
<dbReference type="AlphaFoldDB" id="A0ABD5PJV6"/>
<dbReference type="InterPro" id="IPR036388">
    <property type="entry name" value="WH-like_DNA-bd_sf"/>
</dbReference>
<name>A0ABD5PJV6_9EURY</name>
<dbReference type="Proteomes" id="UP001595921">
    <property type="component" value="Unassembled WGS sequence"/>
</dbReference>
<feature type="domain" description="HVO-A0261-like N-terminal" evidence="2">
    <location>
        <begin position="9"/>
        <end position="89"/>
    </location>
</feature>
<feature type="domain" description="Methanogenesis regulatory protein FilR1 middle" evidence="1">
    <location>
        <begin position="124"/>
        <end position="251"/>
    </location>
</feature>
<evidence type="ECO:0000259" key="2">
    <source>
        <dbReference type="Pfam" id="PF25213"/>
    </source>
</evidence>
<dbReference type="RefSeq" id="WP_267621020.1">
    <property type="nucleotide sequence ID" value="NZ_JAODIW010000005.1"/>
</dbReference>
<dbReference type="InterPro" id="IPR013561">
    <property type="entry name" value="FilR1_middle_dom"/>
</dbReference>
<dbReference type="Pfam" id="PF08350">
    <property type="entry name" value="FilR1_middle"/>
    <property type="match status" value="1"/>
</dbReference>
<dbReference type="Gene3D" id="1.10.10.10">
    <property type="entry name" value="Winged helix-like DNA-binding domain superfamily/Winged helix DNA-binding domain"/>
    <property type="match status" value="1"/>
</dbReference>
<proteinExistence type="predicted"/>
<evidence type="ECO:0000313" key="4">
    <source>
        <dbReference type="Proteomes" id="UP001595921"/>
    </source>
</evidence>
<dbReference type="InterPro" id="IPR057527">
    <property type="entry name" value="HVO_A0261-like_N"/>
</dbReference>
<sequence>MRNSGSAGSDILIEAVKRAPMLAALREKPLDRRELETRLDISKSTAHRYTKSLTDRGLLEKSNGDFVLTEFGQAVADVVAAYEKEMDTTIRLAPVFKSVSGTEPPCPIEAFANATVTSADRGDPFAPLARFVSLVRESDSLCMCDSYAIAPTYIDEIHGRVLDGMQTIVVERPDVAEDIMENYPAKCVQLCASEFLEMRLHEGLRFGLVILDDCIGIGVRDSDTGIPRAFVDTESNEAREWAETIFESYWNEAVHLKRFNPKALREAIEASAE</sequence>
<evidence type="ECO:0000259" key="1">
    <source>
        <dbReference type="Pfam" id="PF08350"/>
    </source>
</evidence>
<accession>A0ABD5PJV6</accession>
<dbReference type="EMBL" id="JBHSDS010000017">
    <property type="protein sequence ID" value="MFC4360636.1"/>
    <property type="molecule type" value="Genomic_DNA"/>
</dbReference>
<gene>
    <name evidence="3" type="ORF">ACFO0N_22075</name>
</gene>
<dbReference type="SUPFAM" id="SSF46785">
    <property type="entry name" value="Winged helix' DNA-binding domain"/>
    <property type="match status" value="1"/>
</dbReference>
<dbReference type="Pfam" id="PF25213">
    <property type="entry name" value="HVO_A0261_N"/>
    <property type="match status" value="1"/>
</dbReference>
<protein>
    <submittedName>
        <fullName evidence="3">Helix-turn-helix transcriptional regulator</fullName>
    </submittedName>
</protein>